<dbReference type="SUPFAM" id="SSF52540">
    <property type="entry name" value="P-loop containing nucleoside triphosphate hydrolases"/>
    <property type="match status" value="1"/>
</dbReference>
<dbReference type="Gene3D" id="3.40.50.300">
    <property type="entry name" value="P-loop containing nucleotide triphosphate hydrolases"/>
    <property type="match status" value="1"/>
</dbReference>
<keyword evidence="7 12" id="KW-0347">Helicase</keyword>
<accession>A0A1D6NEL6</accession>
<dbReference type="STRING" id="4577.A0A1D6NEL6"/>
<dbReference type="InterPro" id="IPR027417">
    <property type="entry name" value="P-loop_NTPase"/>
</dbReference>
<evidence type="ECO:0000256" key="2">
    <source>
        <dbReference type="ARBA" id="ARBA00009334"/>
    </source>
</evidence>
<keyword evidence="3" id="KW-0690">Ribosome biogenesis</keyword>
<evidence type="ECO:0000256" key="8">
    <source>
        <dbReference type="ARBA" id="ARBA00022840"/>
    </source>
</evidence>
<dbReference type="InterPro" id="IPR044742">
    <property type="entry name" value="DEAD/DEAH_RhlB"/>
</dbReference>
<gene>
    <name evidence="12" type="ORF">ZEAMMB73_Zm00001d043739</name>
</gene>
<dbReference type="SMR" id="A0A1D6NEL6"/>
<dbReference type="CDD" id="cd00268">
    <property type="entry name" value="DEADc"/>
    <property type="match status" value="1"/>
</dbReference>
<name>A0A1D6NEL6_MAIZE</name>
<comment type="function">
    <text evidence="11">ATP-dependent RNA helicase required for 60S ribosomal subunit synthesis. Involved in efficient pre-rRNA processing, predominantly at site A3, which is necessary for the normal formation of 25S and 5.8S rRNAs.</text>
</comment>
<keyword evidence="10" id="KW-0539">Nucleus</keyword>
<dbReference type="GO" id="GO:0016787">
    <property type="term" value="F:hydrolase activity"/>
    <property type="evidence" value="ECO:0007669"/>
    <property type="project" value="UniProtKB-KW"/>
</dbReference>
<dbReference type="PROSITE" id="PS00039">
    <property type="entry name" value="DEAD_ATP_HELICASE"/>
    <property type="match status" value="1"/>
</dbReference>
<evidence type="ECO:0000256" key="4">
    <source>
        <dbReference type="ARBA" id="ARBA00022552"/>
    </source>
</evidence>
<evidence type="ECO:0000256" key="6">
    <source>
        <dbReference type="ARBA" id="ARBA00022801"/>
    </source>
</evidence>
<dbReference type="GO" id="GO:0003723">
    <property type="term" value="F:RNA binding"/>
    <property type="evidence" value="ECO:0007669"/>
    <property type="project" value="UniProtKB-KW"/>
</dbReference>
<dbReference type="ExpressionAtlas" id="A0A1D6NEL6">
    <property type="expression patterns" value="baseline"/>
</dbReference>
<evidence type="ECO:0000256" key="3">
    <source>
        <dbReference type="ARBA" id="ARBA00022517"/>
    </source>
</evidence>
<dbReference type="EMBL" id="CM007649">
    <property type="protein sequence ID" value="ONM38926.1"/>
    <property type="molecule type" value="Genomic_DNA"/>
</dbReference>
<dbReference type="InterPro" id="IPR000629">
    <property type="entry name" value="RNA-helicase_DEAD-box_CS"/>
</dbReference>
<dbReference type="GO" id="GO:0005524">
    <property type="term" value="F:ATP binding"/>
    <property type="evidence" value="ECO:0007669"/>
    <property type="project" value="InterPro"/>
</dbReference>
<dbReference type="InParanoid" id="A0A1D6NEL6"/>
<proteinExistence type="inferred from homology"/>
<evidence type="ECO:0000256" key="11">
    <source>
        <dbReference type="ARBA" id="ARBA00037449"/>
    </source>
</evidence>
<keyword evidence="4" id="KW-0698">rRNA processing</keyword>
<dbReference type="AlphaFoldDB" id="A0A1D6NEL6"/>
<dbReference type="Pfam" id="PF00270">
    <property type="entry name" value="DEAD"/>
    <property type="match status" value="1"/>
</dbReference>
<comment type="similarity">
    <text evidence="2">Belongs to the DEAD box helicase family. DDX5/DBP2 subfamily.</text>
</comment>
<keyword evidence="9" id="KW-0694">RNA-binding</keyword>
<reference evidence="12" key="1">
    <citation type="submission" date="2015-12" db="EMBL/GenBank/DDBJ databases">
        <title>Update maize B73 reference genome by single molecule sequencing technologies.</title>
        <authorList>
            <consortium name="Maize Genome Sequencing Project"/>
            <person name="Ware D."/>
        </authorList>
    </citation>
    <scope>NUCLEOTIDE SEQUENCE [LARGE SCALE GENOMIC DNA]</scope>
    <source>
        <tissue evidence="12">Seedling</tissue>
    </source>
</reference>
<keyword evidence="8" id="KW-0067">ATP-binding</keyword>
<evidence type="ECO:0000256" key="9">
    <source>
        <dbReference type="ARBA" id="ARBA00022884"/>
    </source>
</evidence>
<keyword evidence="6" id="KW-0378">Hydrolase</keyword>
<dbReference type="InterPro" id="IPR011545">
    <property type="entry name" value="DEAD/DEAH_box_helicase_dom"/>
</dbReference>
<keyword evidence="5" id="KW-0547">Nucleotide-binding</keyword>
<dbReference type="PROSITE" id="PS51192">
    <property type="entry name" value="HELICASE_ATP_BIND_1"/>
    <property type="match status" value="1"/>
</dbReference>
<evidence type="ECO:0000256" key="1">
    <source>
        <dbReference type="ARBA" id="ARBA00004604"/>
    </source>
</evidence>
<dbReference type="PANTHER" id="PTHR47958">
    <property type="entry name" value="ATP-DEPENDENT RNA HELICASE DBP3"/>
    <property type="match status" value="1"/>
</dbReference>
<evidence type="ECO:0000313" key="12">
    <source>
        <dbReference type="EMBL" id="ONM38926.1"/>
    </source>
</evidence>
<protein>
    <submittedName>
        <fullName evidence="12">DEAD-box ATP-dependent RNA helicase 53</fullName>
    </submittedName>
</protein>
<dbReference type="InterPro" id="IPR014001">
    <property type="entry name" value="Helicase_ATP-bd"/>
</dbReference>
<sequence>MARLRWGKKTVILHFIQQREVRASRKEIAAAINGVQEKKKSDDRGNKYWKDKRNSRTREVDLKRGRLFASNSISDVLSEAGAPCGIKSVCLYGGTKKEPQISALKSGVDIVIGTPGRMKDLIEMGVCCLNEVSFVVLDEADKMLDLGFEPEGRAILSQTSSGWDSVWQLHLSMLPKKRGLFARSSSFQGHQQRRAPDLARTSMNLAGE</sequence>
<comment type="subcellular location">
    <subcellularLocation>
        <location evidence="1">Nucleus</location>
        <location evidence="1">Nucleolus</location>
    </subcellularLocation>
</comment>
<evidence type="ECO:0000256" key="5">
    <source>
        <dbReference type="ARBA" id="ARBA00022741"/>
    </source>
</evidence>
<organism evidence="12">
    <name type="scientific">Zea mays</name>
    <name type="common">Maize</name>
    <dbReference type="NCBI Taxonomy" id="4577"/>
    <lineage>
        <taxon>Eukaryota</taxon>
        <taxon>Viridiplantae</taxon>
        <taxon>Streptophyta</taxon>
        <taxon>Embryophyta</taxon>
        <taxon>Tracheophyta</taxon>
        <taxon>Spermatophyta</taxon>
        <taxon>Magnoliopsida</taxon>
        <taxon>Liliopsida</taxon>
        <taxon>Poales</taxon>
        <taxon>Poaceae</taxon>
        <taxon>PACMAD clade</taxon>
        <taxon>Panicoideae</taxon>
        <taxon>Andropogonodae</taxon>
        <taxon>Andropogoneae</taxon>
        <taxon>Tripsacinae</taxon>
        <taxon>Zea</taxon>
    </lineage>
</organism>
<evidence type="ECO:0000256" key="10">
    <source>
        <dbReference type="ARBA" id="ARBA00023242"/>
    </source>
</evidence>
<dbReference type="GO" id="GO:0004386">
    <property type="term" value="F:helicase activity"/>
    <property type="evidence" value="ECO:0007669"/>
    <property type="project" value="UniProtKB-KW"/>
</dbReference>
<evidence type="ECO:0000256" key="7">
    <source>
        <dbReference type="ARBA" id="ARBA00022806"/>
    </source>
</evidence>